<sequence length="505" mass="58243">MAMLVQLLFLLVFTFFCYVRFWPYIVELRRRRKFAADIAGPTTSILLGNALQLSRNSFEFLEYLLRLANEAVQNGEHLLRLWIADRLVVFPLDGETLKPILESNTELVKGRDYDFFRPWLGDGLLTSSGNKWKARRKMLTPAFHFKMLQQFVSVFDTESKILVEQLDHFANTNREVDILPFVKRCALDIICSTAMGVKVNAQIDHDSPYVIAVEKVTRLGMEYSINPFYWLQPVWYASGKALETNNAVEVLKRFTEKVVKERRANYSCVKRVDLHDKKKAALLDMLLEMQHDNKLSDEDIREEVDTFMFAGHDTTSTGIGWTLWCLATHPDVQEKAIEEVDSIFGDGKMHITIDSLQQLKYVERCIKEAMRLFAPVPHVQRQLKNDIVMGGKVVPRGTTCMISSFLVHRNQKVFPNANVFDVDNFLPERIAQRHPYSYIPFSAGPRNCIGQKFALLEEKTVIISILRAFTMKCNLKLAENRCGAEVVLRPEKGFPIIFERRQIHP</sequence>
<dbReference type="Proteomes" id="UP000887569">
    <property type="component" value="Unplaced"/>
</dbReference>
<dbReference type="GO" id="GO:0005506">
    <property type="term" value="F:iron ion binding"/>
    <property type="evidence" value="ECO:0007669"/>
    <property type="project" value="InterPro"/>
</dbReference>
<evidence type="ECO:0000256" key="6">
    <source>
        <dbReference type="PIRSR" id="PIRSR602401-1"/>
    </source>
</evidence>
<comment type="similarity">
    <text evidence="2 7">Belongs to the cytochrome P450 family.</text>
</comment>
<dbReference type="PRINTS" id="PR00463">
    <property type="entry name" value="EP450I"/>
</dbReference>
<dbReference type="InterPro" id="IPR050196">
    <property type="entry name" value="Cytochrome_P450_Monoox"/>
</dbReference>
<dbReference type="InterPro" id="IPR001128">
    <property type="entry name" value="Cyt_P450"/>
</dbReference>
<evidence type="ECO:0000256" key="3">
    <source>
        <dbReference type="ARBA" id="ARBA00022617"/>
    </source>
</evidence>
<dbReference type="GO" id="GO:0020037">
    <property type="term" value="F:heme binding"/>
    <property type="evidence" value="ECO:0007669"/>
    <property type="project" value="InterPro"/>
</dbReference>
<proteinExistence type="inferred from homology"/>
<name>A0A915BZB5_PARUN</name>
<dbReference type="PRINTS" id="PR00385">
    <property type="entry name" value="P450"/>
</dbReference>
<evidence type="ECO:0000256" key="5">
    <source>
        <dbReference type="ARBA" id="ARBA00023033"/>
    </source>
</evidence>
<feature type="binding site" description="axial binding residue" evidence="6">
    <location>
        <position position="448"/>
    </location>
    <ligand>
        <name>heme</name>
        <dbReference type="ChEBI" id="CHEBI:30413"/>
    </ligand>
    <ligandPart>
        <name>Fe</name>
        <dbReference type="ChEBI" id="CHEBI:18248"/>
    </ligandPart>
</feature>
<dbReference type="PROSITE" id="PS00086">
    <property type="entry name" value="CYTOCHROME_P450"/>
    <property type="match status" value="1"/>
</dbReference>
<evidence type="ECO:0000313" key="8">
    <source>
        <dbReference type="Proteomes" id="UP000887569"/>
    </source>
</evidence>
<dbReference type="GO" id="GO:0016705">
    <property type="term" value="F:oxidoreductase activity, acting on paired donors, with incorporation or reduction of molecular oxygen"/>
    <property type="evidence" value="ECO:0007669"/>
    <property type="project" value="InterPro"/>
</dbReference>
<keyword evidence="7" id="KW-0560">Oxidoreductase</keyword>
<comment type="cofactor">
    <cofactor evidence="1 6">
        <name>heme</name>
        <dbReference type="ChEBI" id="CHEBI:30413"/>
    </cofactor>
</comment>
<keyword evidence="3 6" id="KW-0349">Heme</keyword>
<keyword evidence="5 7" id="KW-0503">Monooxygenase</keyword>
<evidence type="ECO:0000256" key="4">
    <source>
        <dbReference type="ARBA" id="ARBA00023004"/>
    </source>
</evidence>
<evidence type="ECO:0000256" key="1">
    <source>
        <dbReference type="ARBA" id="ARBA00001971"/>
    </source>
</evidence>
<dbReference type="GO" id="GO:0004497">
    <property type="term" value="F:monooxygenase activity"/>
    <property type="evidence" value="ECO:0007669"/>
    <property type="project" value="UniProtKB-KW"/>
</dbReference>
<dbReference type="PANTHER" id="PTHR24291:SF130">
    <property type="entry name" value="CYTOCHROME P450 FAMILY"/>
    <property type="match status" value="1"/>
</dbReference>
<dbReference type="SUPFAM" id="SSF48264">
    <property type="entry name" value="Cytochrome P450"/>
    <property type="match status" value="1"/>
</dbReference>
<dbReference type="Gene3D" id="1.10.630.10">
    <property type="entry name" value="Cytochrome P450"/>
    <property type="match status" value="1"/>
</dbReference>
<reference evidence="9" key="1">
    <citation type="submission" date="2022-11" db="UniProtKB">
        <authorList>
            <consortium name="WormBaseParasite"/>
        </authorList>
    </citation>
    <scope>IDENTIFICATION</scope>
</reference>
<keyword evidence="6 7" id="KW-0479">Metal-binding</keyword>
<dbReference type="CDD" id="cd20628">
    <property type="entry name" value="CYP4"/>
    <property type="match status" value="1"/>
</dbReference>
<dbReference type="WBParaSite" id="PgR071_g005_t01">
    <property type="protein sequence ID" value="PgR071_g005_t01"/>
    <property type="gene ID" value="PgR071_g005"/>
</dbReference>
<evidence type="ECO:0000313" key="9">
    <source>
        <dbReference type="WBParaSite" id="PgR071_g005_t01"/>
    </source>
</evidence>
<dbReference type="InterPro" id="IPR017972">
    <property type="entry name" value="Cyt_P450_CS"/>
</dbReference>
<dbReference type="InterPro" id="IPR002401">
    <property type="entry name" value="Cyt_P450_E_grp-I"/>
</dbReference>
<dbReference type="Pfam" id="PF00067">
    <property type="entry name" value="p450"/>
    <property type="match status" value="1"/>
</dbReference>
<evidence type="ECO:0000256" key="7">
    <source>
        <dbReference type="RuleBase" id="RU000461"/>
    </source>
</evidence>
<protein>
    <submittedName>
        <fullName evidence="9">Cytochrome P450</fullName>
    </submittedName>
</protein>
<organism evidence="8 9">
    <name type="scientific">Parascaris univalens</name>
    <name type="common">Nematode worm</name>
    <dbReference type="NCBI Taxonomy" id="6257"/>
    <lineage>
        <taxon>Eukaryota</taxon>
        <taxon>Metazoa</taxon>
        <taxon>Ecdysozoa</taxon>
        <taxon>Nematoda</taxon>
        <taxon>Chromadorea</taxon>
        <taxon>Rhabditida</taxon>
        <taxon>Spirurina</taxon>
        <taxon>Ascaridomorpha</taxon>
        <taxon>Ascaridoidea</taxon>
        <taxon>Ascarididae</taxon>
        <taxon>Parascaris</taxon>
    </lineage>
</organism>
<keyword evidence="8" id="KW-1185">Reference proteome</keyword>
<evidence type="ECO:0000256" key="2">
    <source>
        <dbReference type="ARBA" id="ARBA00010617"/>
    </source>
</evidence>
<keyword evidence="4 6" id="KW-0408">Iron</keyword>
<dbReference type="AlphaFoldDB" id="A0A915BZB5"/>
<dbReference type="PANTHER" id="PTHR24291">
    <property type="entry name" value="CYTOCHROME P450 FAMILY 4"/>
    <property type="match status" value="1"/>
</dbReference>
<accession>A0A915BZB5</accession>
<dbReference type="InterPro" id="IPR036396">
    <property type="entry name" value="Cyt_P450_sf"/>
</dbReference>